<gene>
    <name evidence="1" type="ORF">HUJ06_005493</name>
</gene>
<dbReference type="EMBL" id="DUZY01000004">
    <property type="protein sequence ID" value="DAD34853.1"/>
    <property type="molecule type" value="Genomic_DNA"/>
</dbReference>
<name>A0A822YRU6_NELNU</name>
<organism evidence="1 2">
    <name type="scientific">Nelumbo nucifera</name>
    <name type="common">Sacred lotus</name>
    <dbReference type="NCBI Taxonomy" id="4432"/>
    <lineage>
        <taxon>Eukaryota</taxon>
        <taxon>Viridiplantae</taxon>
        <taxon>Streptophyta</taxon>
        <taxon>Embryophyta</taxon>
        <taxon>Tracheophyta</taxon>
        <taxon>Spermatophyta</taxon>
        <taxon>Magnoliopsida</taxon>
        <taxon>Proteales</taxon>
        <taxon>Nelumbonaceae</taxon>
        <taxon>Nelumbo</taxon>
    </lineage>
</organism>
<accession>A0A822YRU6</accession>
<protein>
    <submittedName>
        <fullName evidence="1">Uncharacterized protein</fullName>
    </submittedName>
</protein>
<keyword evidence="2" id="KW-1185">Reference proteome</keyword>
<sequence length="69" mass="7902">MCLLKDAGGHNHHIFSFFFFYYDASCQTLLSCFCLLVDLVNNTTVKLVVVSNFDTRLRKLLKDLNVADL</sequence>
<proteinExistence type="predicted"/>
<evidence type="ECO:0000313" key="2">
    <source>
        <dbReference type="Proteomes" id="UP000607653"/>
    </source>
</evidence>
<dbReference type="AlphaFoldDB" id="A0A822YRU6"/>
<reference evidence="1 2" key="1">
    <citation type="journal article" date="2020" name="Mol. Biol. Evol.">
        <title>Distinct Expression and Methylation Patterns for Genes with Different Fates following a Single Whole-Genome Duplication in Flowering Plants.</title>
        <authorList>
            <person name="Shi T."/>
            <person name="Rahmani R.S."/>
            <person name="Gugger P.F."/>
            <person name="Wang M."/>
            <person name="Li H."/>
            <person name="Zhang Y."/>
            <person name="Li Z."/>
            <person name="Wang Q."/>
            <person name="Van de Peer Y."/>
            <person name="Marchal K."/>
            <person name="Chen J."/>
        </authorList>
    </citation>
    <scope>NUCLEOTIDE SEQUENCE [LARGE SCALE GENOMIC DNA]</scope>
    <source>
        <tissue evidence="1">Leaf</tissue>
    </source>
</reference>
<comment type="caution">
    <text evidence="1">The sequence shown here is derived from an EMBL/GenBank/DDBJ whole genome shotgun (WGS) entry which is preliminary data.</text>
</comment>
<evidence type="ECO:0000313" key="1">
    <source>
        <dbReference type="EMBL" id="DAD34853.1"/>
    </source>
</evidence>
<dbReference type="Proteomes" id="UP000607653">
    <property type="component" value="Unassembled WGS sequence"/>
</dbReference>